<dbReference type="Proteomes" id="UP001207654">
    <property type="component" value="Unassembled WGS sequence"/>
</dbReference>
<comment type="caution">
    <text evidence="1">The sequence shown here is derived from an EMBL/GenBank/DDBJ whole genome shotgun (WGS) entry which is preliminary data.</text>
</comment>
<accession>A0ABT4AR88</accession>
<reference evidence="1 2" key="1">
    <citation type="submission" date="2022-11" db="EMBL/GenBank/DDBJ databases">
        <title>Minimal conservation of predation-associated metabolite biosynthetic gene clusters underscores biosynthetic potential of Myxococcota including descriptions for ten novel species: Archangium lansinium sp. nov., Myxococcus landrumus sp. nov., Nannocystis bai.</title>
        <authorList>
            <person name="Ahearne A."/>
            <person name="Stevens C."/>
            <person name="Phillips K."/>
        </authorList>
    </citation>
    <scope>NUCLEOTIDE SEQUENCE [LARGE SCALE GENOMIC DNA]</scope>
    <source>
        <strain evidence="1 2">MIWBW</strain>
    </source>
</reference>
<evidence type="ECO:0000313" key="2">
    <source>
        <dbReference type="Proteomes" id="UP001207654"/>
    </source>
</evidence>
<dbReference type="EMBL" id="JAPNKA010000002">
    <property type="protein sequence ID" value="MCY1083781.1"/>
    <property type="molecule type" value="Genomic_DNA"/>
</dbReference>
<protein>
    <submittedName>
        <fullName evidence="1">Uncharacterized protein</fullName>
    </submittedName>
</protein>
<keyword evidence="2" id="KW-1185">Reference proteome</keyword>
<gene>
    <name evidence="1" type="ORF">OV287_56010</name>
</gene>
<evidence type="ECO:0000313" key="1">
    <source>
        <dbReference type="EMBL" id="MCY1083781.1"/>
    </source>
</evidence>
<name>A0ABT4AR88_9BACT</name>
<proteinExistence type="predicted"/>
<sequence length="89" mass="9633">MMLPTSFLGHLLLYMDAHAELLRANRCMRLCRDEWLTAARCDGPHSLPARAALADLQEAQEARERALFSAAAAALALPGLPSFTVGARA</sequence>
<organism evidence="1 2">
    <name type="scientific">Archangium lansingense</name>
    <dbReference type="NCBI Taxonomy" id="2995310"/>
    <lineage>
        <taxon>Bacteria</taxon>
        <taxon>Pseudomonadati</taxon>
        <taxon>Myxococcota</taxon>
        <taxon>Myxococcia</taxon>
        <taxon>Myxococcales</taxon>
        <taxon>Cystobacterineae</taxon>
        <taxon>Archangiaceae</taxon>
        <taxon>Archangium</taxon>
    </lineage>
</organism>
<dbReference type="RefSeq" id="WP_267542658.1">
    <property type="nucleotide sequence ID" value="NZ_JAPNKA010000002.1"/>
</dbReference>